<dbReference type="GO" id="GO:0003676">
    <property type="term" value="F:nucleic acid binding"/>
    <property type="evidence" value="ECO:0007669"/>
    <property type="project" value="InterPro"/>
</dbReference>
<dbReference type="GO" id="GO:0015074">
    <property type="term" value="P:DNA integration"/>
    <property type="evidence" value="ECO:0007669"/>
    <property type="project" value="InterPro"/>
</dbReference>
<protein>
    <submittedName>
        <fullName evidence="2">IS3 family transposase ISEnfa3</fullName>
    </submittedName>
</protein>
<name>A0A645C2Q0_9ZZZZ</name>
<dbReference type="EMBL" id="VSSQ01024500">
    <property type="protein sequence ID" value="MPM72050.1"/>
    <property type="molecule type" value="Genomic_DNA"/>
</dbReference>
<feature type="domain" description="Integrase catalytic" evidence="1">
    <location>
        <begin position="104"/>
        <end position="266"/>
    </location>
</feature>
<dbReference type="Pfam" id="PF13333">
    <property type="entry name" value="rve_2"/>
    <property type="match status" value="1"/>
</dbReference>
<gene>
    <name evidence="2" type="ORF">SDC9_119023</name>
</gene>
<dbReference type="NCBIfam" id="NF033516">
    <property type="entry name" value="transpos_IS3"/>
    <property type="match status" value="1"/>
</dbReference>
<evidence type="ECO:0000313" key="2">
    <source>
        <dbReference type="EMBL" id="MPM72050.1"/>
    </source>
</evidence>
<dbReference type="InterPro" id="IPR048020">
    <property type="entry name" value="Transpos_IS3"/>
</dbReference>
<dbReference type="PROSITE" id="PS50994">
    <property type="entry name" value="INTEGRASE"/>
    <property type="match status" value="1"/>
</dbReference>
<dbReference type="AlphaFoldDB" id="A0A645C2Q0"/>
<accession>A0A645C2Q0</accession>
<evidence type="ECO:0000259" key="1">
    <source>
        <dbReference type="PROSITE" id="PS50994"/>
    </source>
</evidence>
<dbReference type="PANTHER" id="PTHR46889">
    <property type="entry name" value="TRANSPOSASE INSF FOR INSERTION SEQUENCE IS3B-RELATED"/>
    <property type="match status" value="1"/>
</dbReference>
<dbReference type="InterPro" id="IPR001584">
    <property type="entry name" value="Integrase_cat-core"/>
</dbReference>
<reference evidence="2" key="1">
    <citation type="submission" date="2019-08" db="EMBL/GenBank/DDBJ databases">
        <authorList>
            <person name="Kucharzyk K."/>
            <person name="Murdoch R.W."/>
            <person name="Higgins S."/>
            <person name="Loffler F."/>
        </authorList>
    </citation>
    <scope>NUCLEOTIDE SEQUENCE</scope>
</reference>
<dbReference type="Pfam" id="PF00665">
    <property type="entry name" value="rve"/>
    <property type="match status" value="1"/>
</dbReference>
<proteinExistence type="predicted"/>
<dbReference type="Gene3D" id="3.30.420.10">
    <property type="entry name" value="Ribonuclease H-like superfamily/Ribonuclease H"/>
    <property type="match status" value="1"/>
</dbReference>
<dbReference type="InterPro" id="IPR012337">
    <property type="entry name" value="RNaseH-like_sf"/>
</dbReference>
<sequence length="269" mass="32247">MLEISSLGKSLYYYYFRNEDKHNKHEKTEEMIVNIFKENKGRYGYRRIVYALRNEYGLIVNHKLVRKIMKKYGLVYKARRHRKYSSYRGTVGKIAPNVLRRKFAADAPFQKWATDITEFNINGSKIYLSPIIDMYNEEIISYSISTSPNMNLVLDMLEKAFKKLPPHQKLILHSDQGWHYQHPEYQARLRHRGITQSMSRKGNCLDNSVMENFFGKMKMETIYLYHIRSMSEMIDEINKYISYYNFYRIKEKLGGYSPVDYRKMNQNNL</sequence>
<comment type="caution">
    <text evidence="2">The sequence shown here is derived from an EMBL/GenBank/DDBJ whole genome shotgun (WGS) entry which is preliminary data.</text>
</comment>
<dbReference type="InterPro" id="IPR036397">
    <property type="entry name" value="RNaseH_sf"/>
</dbReference>
<dbReference type="SUPFAM" id="SSF53098">
    <property type="entry name" value="Ribonuclease H-like"/>
    <property type="match status" value="1"/>
</dbReference>
<dbReference type="InterPro" id="IPR025948">
    <property type="entry name" value="HTH-like_dom"/>
</dbReference>
<dbReference type="PANTHER" id="PTHR46889:SF4">
    <property type="entry name" value="TRANSPOSASE INSO FOR INSERTION SEQUENCE ELEMENT IS911B-RELATED"/>
    <property type="match status" value="1"/>
</dbReference>
<organism evidence="2">
    <name type="scientific">bioreactor metagenome</name>
    <dbReference type="NCBI Taxonomy" id="1076179"/>
    <lineage>
        <taxon>unclassified sequences</taxon>
        <taxon>metagenomes</taxon>
        <taxon>ecological metagenomes</taxon>
    </lineage>
</organism>
<dbReference type="Pfam" id="PF13276">
    <property type="entry name" value="HTH_21"/>
    <property type="match status" value="1"/>
</dbReference>
<dbReference type="InterPro" id="IPR050900">
    <property type="entry name" value="Transposase_IS3/IS150/IS904"/>
</dbReference>